<feature type="transmembrane region" description="Helical" evidence="1">
    <location>
        <begin position="232"/>
        <end position="256"/>
    </location>
</feature>
<dbReference type="AlphaFoldDB" id="A0A7Z0J8V3"/>
<dbReference type="NCBIfam" id="NF038403">
    <property type="entry name" value="perm_prefix_1"/>
    <property type="match status" value="1"/>
</dbReference>
<dbReference type="EMBL" id="JACCFS010000001">
    <property type="protein sequence ID" value="NYJ33498.1"/>
    <property type="molecule type" value="Genomic_DNA"/>
</dbReference>
<feature type="transmembrane region" description="Helical" evidence="1">
    <location>
        <begin position="268"/>
        <end position="286"/>
    </location>
</feature>
<feature type="transmembrane region" description="Helical" evidence="1">
    <location>
        <begin position="362"/>
        <end position="385"/>
    </location>
</feature>
<feature type="transmembrane region" description="Helical" evidence="1">
    <location>
        <begin position="437"/>
        <end position="457"/>
    </location>
</feature>
<evidence type="ECO:0000256" key="1">
    <source>
        <dbReference type="SAM" id="Phobius"/>
    </source>
</evidence>
<keyword evidence="1" id="KW-0472">Membrane</keyword>
<evidence type="ECO:0008006" key="4">
    <source>
        <dbReference type="Google" id="ProtNLM"/>
    </source>
</evidence>
<feature type="transmembrane region" description="Helical" evidence="1">
    <location>
        <begin position="298"/>
        <end position="319"/>
    </location>
</feature>
<dbReference type="InterPro" id="IPR047928">
    <property type="entry name" value="Perm_prefix_1"/>
</dbReference>
<reference evidence="2 3" key="1">
    <citation type="submission" date="2020-07" db="EMBL/GenBank/DDBJ databases">
        <title>Sequencing the genomes of 1000 actinobacteria strains.</title>
        <authorList>
            <person name="Klenk H.-P."/>
        </authorList>
    </citation>
    <scope>NUCLEOTIDE SEQUENCE [LARGE SCALE GENOMIC DNA]</scope>
    <source>
        <strain evidence="2 3">DSM 44442</strain>
    </source>
</reference>
<keyword evidence="3" id="KW-1185">Reference proteome</keyword>
<dbReference type="RefSeq" id="WP_179821706.1">
    <property type="nucleotide sequence ID" value="NZ_JACCFS010000001.1"/>
</dbReference>
<feature type="transmembrane region" description="Helical" evidence="1">
    <location>
        <begin position="132"/>
        <end position="150"/>
    </location>
</feature>
<keyword evidence="1" id="KW-1133">Transmembrane helix</keyword>
<dbReference type="Proteomes" id="UP000572051">
    <property type="component" value="Unassembled WGS sequence"/>
</dbReference>
<evidence type="ECO:0000313" key="3">
    <source>
        <dbReference type="Proteomes" id="UP000572051"/>
    </source>
</evidence>
<proteinExistence type="predicted"/>
<name>A0A7Z0J8V3_9ACTN</name>
<feature type="transmembrane region" description="Helical" evidence="1">
    <location>
        <begin position="405"/>
        <end position="425"/>
    </location>
</feature>
<keyword evidence="1" id="KW-0812">Transmembrane</keyword>
<evidence type="ECO:0000313" key="2">
    <source>
        <dbReference type="EMBL" id="NYJ33498.1"/>
    </source>
</evidence>
<gene>
    <name evidence="2" type="ORF">HNR10_001379</name>
</gene>
<feature type="transmembrane region" description="Helical" evidence="1">
    <location>
        <begin position="331"/>
        <end position="350"/>
    </location>
</feature>
<feature type="transmembrane region" description="Helical" evidence="1">
    <location>
        <begin position="190"/>
        <end position="211"/>
    </location>
</feature>
<accession>A0A7Z0J8V3</accession>
<feature type="transmembrane region" description="Helical" evidence="1">
    <location>
        <begin position="157"/>
        <end position="178"/>
    </location>
</feature>
<organism evidence="2 3">
    <name type="scientific">Nocardiopsis aegyptia</name>
    <dbReference type="NCBI Taxonomy" id="220378"/>
    <lineage>
        <taxon>Bacteria</taxon>
        <taxon>Bacillati</taxon>
        <taxon>Actinomycetota</taxon>
        <taxon>Actinomycetes</taxon>
        <taxon>Streptosporangiales</taxon>
        <taxon>Nocardiopsidaceae</taxon>
        <taxon>Nocardiopsis</taxon>
    </lineage>
</organism>
<sequence length="460" mass="50154">MSDTAGEGVLEAQIEQWRGFVRRRRAIAPPDLEEMEDHLREQIADLGSNGLDDEEAFLVAVKRMGNLDEVSREFAREHAHRLWKQLVLVPEADDGAGGLARWRDLGAVLAFALGAGLAVKLLLTSVDDEFAQFRNLAFVVLPFLAGWFAWKRRVPWRVCAAAVGVAAVPALAVNLYPFETTSGPDPAPGMTAVLAFTHAPVLLWLLVGVLHTGGHWRSHERRMDFVRFMGELAMYLALIMLGSAVLVGLTFGVLSLVEIDLEPVMEDWLLPFGLPGALMVAAWLVEAKKSVVENIAPVLTRVFTPLAFLMLVADLTALLVNGPLTTVDRGLLILMDGVLVLVLFLLLYSISARDPLAPPNVFDWLQLALVGAALAVDAVALTAMLTRIAEFGFTANKTAALGLNLVLLVHLVWSAWLLAGFVRGTRPFAAVERWQTAYLPVYAVWAGLVVVVFPPVFGFA</sequence>
<protein>
    <recommendedName>
        <fullName evidence="4">DUF4153 domain-containing protein</fullName>
    </recommendedName>
</protein>
<feature type="transmembrane region" description="Helical" evidence="1">
    <location>
        <begin position="105"/>
        <end position="126"/>
    </location>
</feature>
<comment type="caution">
    <text evidence="2">The sequence shown here is derived from an EMBL/GenBank/DDBJ whole genome shotgun (WGS) entry which is preliminary data.</text>
</comment>